<dbReference type="PROSITE" id="PS51257">
    <property type="entry name" value="PROKAR_LIPOPROTEIN"/>
    <property type="match status" value="1"/>
</dbReference>
<evidence type="ECO:0000313" key="7">
    <source>
        <dbReference type="Proteomes" id="UP000289808"/>
    </source>
</evidence>
<evidence type="ECO:0000259" key="3">
    <source>
        <dbReference type="Pfam" id="PF13349"/>
    </source>
</evidence>
<feature type="compositionally biased region" description="Polar residues" evidence="1">
    <location>
        <begin position="221"/>
        <end position="231"/>
    </location>
</feature>
<keyword evidence="2" id="KW-0732">Signal</keyword>
<dbReference type="AlphaFoldDB" id="A0A4Q0LQI2"/>
<sequence length="242" mass="26240">MKIKKVLLTTSLLTISLITLSGCSFHLFTNKNSGPTIKRTLSSKKFNSLKVASDITDVELHASNQYKVIYHGLKRFKPSVNVKNGQLKITQTSNGVSYNIKEGNTVAIYLPAKELQNININLSDGDIDADGKVQAKNVKLHSDDGDVNFDDLRISSGKITSDDGDISVSNLLTRKGATVESDDGDIRIRKSNASGYRLTSDDGDVTFKGDTSDNDDGGSYYKNTKSSNLLSAHSDDGDVNVN</sequence>
<evidence type="ECO:0000256" key="2">
    <source>
        <dbReference type="SAM" id="SignalP"/>
    </source>
</evidence>
<dbReference type="Proteomes" id="UP000295195">
    <property type="component" value="Unassembled WGS sequence"/>
</dbReference>
<feature type="signal peptide" evidence="2">
    <location>
        <begin position="1"/>
        <end position="21"/>
    </location>
</feature>
<dbReference type="Proteomes" id="UP000289808">
    <property type="component" value="Unassembled WGS sequence"/>
</dbReference>
<dbReference type="Pfam" id="PF13349">
    <property type="entry name" value="DUF4097"/>
    <property type="match status" value="1"/>
</dbReference>
<feature type="domain" description="DUF4097" evidence="3">
    <location>
        <begin position="47"/>
        <end position="213"/>
    </location>
</feature>
<evidence type="ECO:0000313" key="6">
    <source>
        <dbReference type="EMBL" id="TDN32711.1"/>
    </source>
</evidence>
<comment type="caution">
    <text evidence="5">The sequence shown here is derived from an EMBL/GenBank/DDBJ whole genome shotgun (WGS) entry which is preliminary data.</text>
</comment>
<feature type="chain" id="PRO_5044607716" evidence="2">
    <location>
        <begin position="22"/>
        <end position="242"/>
    </location>
</feature>
<reference evidence="5 7" key="2">
    <citation type="submission" date="2019-01" db="EMBL/GenBank/DDBJ databases">
        <title>The genome sequence of Lactobacillus crispatus L49.</title>
        <authorList>
            <person name="Zhong J."/>
            <person name="Zhang J."/>
        </authorList>
    </citation>
    <scope>NUCLEOTIDE SEQUENCE [LARGE SCALE GENOMIC DNA]</scope>
    <source>
        <strain evidence="5 7">L49</strain>
    </source>
</reference>
<name>A0A4Q0LQI2_9LACO</name>
<protein>
    <submittedName>
        <fullName evidence="4">DUF4097 family beta strand repeat-containing protein</fullName>
    </submittedName>
</protein>
<feature type="region of interest" description="Disordered" evidence="1">
    <location>
        <begin position="199"/>
        <end position="242"/>
    </location>
</feature>
<accession>A0A4Q0LQI2</accession>
<dbReference type="Proteomes" id="UP001434419">
    <property type="component" value="Unassembled WGS sequence"/>
</dbReference>
<dbReference type="EMBL" id="JBETVU010000012">
    <property type="protein sequence ID" value="MES5150316.1"/>
    <property type="molecule type" value="Genomic_DNA"/>
</dbReference>
<organism evidence="5 7">
    <name type="scientific">Lactobacillus crispatus</name>
    <dbReference type="NCBI Taxonomy" id="47770"/>
    <lineage>
        <taxon>Bacteria</taxon>
        <taxon>Bacillati</taxon>
        <taxon>Bacillota</taxon>
        <taxon>Bacilli</taxon>
        <taxon>Lactobacillales</taxon>
        <taxon>Lactobacillaceae</taxon>
        <taxon>Lactobacillus</taxon>
    </lineage>
</organism>
<dbReference type="Gene3D" id="2.160.20.120">
    <property type="match status" value="1"/>
</dbReference>
<evidence type="ECO:0000313" key="9">
    <source>
        <dbReference type="Proteomes" id="UP001434419"/>
    </source>
</evidence>
<gene>
    <name evidence="4" type="ORF">ABVC42_10445</name>
    <name evidence="6" type="ORF">CEE75_03635</name>
    <name evidence="5" type="ORF">ERD32_05145</name>
</gene>
<proteinExistence type="predicted"/>
<reference evidence="4" key="3">
    <citation type="submission" date="2024-06" db="EMBL/GenBank/DDBJ databases">
        <title>Vaginal Lactobacillus fatty acid response mechanisms reveal a metabolite-targeted strategy for bacterial vaginosis treatment.</title>
        <authorList>
            <person name="Zhu M."/>
            <person name="Blainey P.C."/>
            <person name="Bloom S.M."/>
            <person name="Kwon D.S."/>
        </authorList>
    </citation>
    <scope>NUCLEOTIDE SEQUENCE</scope>
    <source>
        <strain evidence="4">194_F1_1</strain>
    </source>
</reference>
<evidence type="ECO:0000313" key="4">
    <source>
        <dbReference type="EMBL" id="MES5150316.1"/>
    </source>
</evidence>
<dbReference type="RefSeq" id="WP_005728236.1">
    <property type="nucleotide sequence ID" value="NZ_CAZZQD010000001.1"/>
</dbReference>
<evidence type="ECO:0000313" key="5">
    <source>
        <dbReference type="EMBL" id="RXF57833.1"/>
    </source>
</evidence>
<evidence type="ECO:0000256" key="1">
    <source>
        <dbReference type="SAM" id="MobiDB-lite"/>
    </source>
</evidence>
<evidence type="ECO:0000313" key="8">
    <source>
        <dbReference type="Proteomes" id="UP000295195"/>
    </source>
</evidence>
<dbReference type="InterPro" id="IPR025164">
    <property type="entry name" value="Toastrack_DUF4097"/>
</dbReference>
<reference evidence="6 8" key="1">
    <citation type="submission" date="2017-06" db="EMBL/GenBank/DDBJ databases">
        <authorList>
            <person name="Swanenburg J."/>
            <person name="Kort R."/>
        </authorList>
    </citation>
    <scope>NUCLEOTIDE SEQUENCE [LARGE SCALE GENOMIC DNA]</scope>
    <source>
        <strain evidence="6 8">RL05</strain>
    </source>
</reference>
<keyword evidence="9" id="KW-1185">Reference proteome</keyword>
<dbReference type="EMBL" id="NKLP01000061">
    <property type="protein sequence ID" value="TDN32711.1"/>
    <property type="molecule type" value="Genomic_DNA"/>
</dbReference>
<dbReference type="EMBL" id="SCLX01000023">
    <property type="protein sequence ID" value="RXF57833.1"/>
    <property type="molecule type" value="Genomic_DNA"/>
</dbReference>